<proteinExistence type="predicted"/>
<dbReference type="Proteomes" id="UP000235388">
    <property type="component" value="Unassembled WGS sequence"/>
</dbReference>
<evidence type="ECO:0000313" key="1">
    <source>
        <dbReference type="EMBL" id="PLW16128.1"/>
    </source>
</evidence>
<protein>
    <submittedName>
        <fullName evidence="1">Uncharacterized protein</fullName>
    </submittedName>
</protein>
<dbReference type="AlphaFoldDB" id="A0A2N5SSA0"/>
<accession>A0A2N5SSA0</accession>
<sequence>MSNQEIMQHPRNVWVRPSWLAPGQAGIQKDPAGIRYPRRNSQAYRSLRTYLEWRGSRRSKKHKTCIEIFQNVLTQQRLYSRWSQYMDVTEISGDIPYRLSNHHVDAGRIVQVVLCDGPIKGRLAHSQAFSALPAMLAWMVAPEFTSDAAIRFKIGRRATE</sequence>
<name>A0A2N5SSA0_9BASI</name>
<reference evidence="1 2" key="1">
    <citation type="submission" date="2017-11" db="EMBL/GenBank/DDBJ databases">
        <title>De novo assembly and phasing of dikaryotic genomes from two isolates of Puccinia coronata f. sp. avenae, the causal agent of oat crown rust.</title>
        <authorList>
            <person name="Miller M.E."/>
            <person name="Zhang Y."/>
            <person name="Omidvar V."/>
            <person name="Sperschneider J."/>
            <person name="Schwessinger B."/>
            <person name="Raley C."/>
            <person name="Palmer J.M."/>
            <person name="Garnica D."/>
            <person name="Upadhyaya N."/>
            <person name="Rathjen J."/>
            <person name="Taylor J.M."/>
            <person name="Park R.F."/>
            <person name="Dodds P.N."/>
            <person name="Hirsch C.D."/>
            <person name="Kianian S.F."/>
            <person name="Figueroa M."/>
        </authorList>
    </citation>
    <scope>NUCLEOTIDE SEQUENCE [LARGE SCALE GENOMIC DNA]</scope>
    <source>
        <strain evidence="1">12NC29</strain>
    </source>
</reference>
<comment type="caution">
    <text evidence="1">The sequence shown here is derived from an EMBL/GenBank/DDBJ whole genome shotgun (WGS) entry which is preliminary data.</text>
</comment>
<dbReference type="EMBL" id="PGCJ01000878">
    <property type="protein sequence ID" value="PLW16128.1"/>
    <property type="molecule type" value="Genomic_DNA"/>
</dbReference>
<organism evidence="1 2">
    <name type="scientific">Puccinia coronata f. sp. avenae</name>
    <dbReference type="NCBI Taxonomy" id="200324"/>
    <lineage>
        <taxon>Eukaryota</taxon>
        <taxon>Fungi</taxon>
        <taxon>Dikarya</taxon>
        <taxon>Basidiomycota</taxon>
        <taxon>Pucciniomycotina</taxon>
        <taxon>Pucciniomycetes</taxon>
        <taxon>Pucciniales</taxon>
        <taxon>Pucciniaceae</taxon>
        <taxon>Puccinia</taxon>
    </lineage>
</organism>
<evidence type="ECO:0000313" key="2">
    <source>
        <dbReference type="Proteomes" id="UP000235388"/>
    </source>
</evidence>
<keyword evidence="2" id="KW-1185">Reference proteome</keyword>
<gene>
    <name evidence="1" type="ORF">PCANC_17184</name>
</gene>